<organism evidence="2 3">
    <name type="scientific">Azospirillum argentinense</name>
    <dbReference type="NCBI Taxonomy" id="2970906"/>
    <lineage>
        <taxon>Bacteria</taxon>
        <taxon>Pseudomonadati</taxon>
        <taxon>Pseudomonadota</taxon>
        <taxon>Alphaproteobacteria</taxon>
        <taxon>Rhodospirillales</taxon>
        <taxon>Azospirillaceae</taxon>
        <taxon>Azospirillum</taxon>
    </lineage>
</organism>
<reference evidence="2 3" key="1">
    <citation type="submission" date="2018-09" db="EMBL/GenBank/DDBJ databases">
        <title>Whole genome based analysis of evolution and adaptive divergence in Indian and Brazilian strains of Azospirillum brasilense.</title>
        <authorList>
            <person name="Singh C."/>
            <person name="Tripathi A.K."/>
        </authorList>
    </citation>
    <scope>NUCLEOTIDE SEQUENCE [LARGE SCALE GENOMIC DNA]</scope>
    <source>
        <strain evidence="2 3">MTCC4035</strain>
        <plasmid evidence="2 3">p1</plasmid>
    </source>
</reference>
<accession>A0A4D8PK42</accession>
<protein>
    <recommendedName>
        <fullName evidence="4">N-acetyltransferase domain-containing protein</fullName>
    </recommendedName>
</protein>
<name>A0A4D8PK42_9PROT</name>
<evidence type="ECO:0000313" key="3">
    <source>
        <dbReference type="Proteomes" id="UP000298595"/>
    </source>
</evidence>
<evidence type="ECO:0000256" key="1">
    <source>
        <dbReference type="SAM" id="MobiDB-lite"/>
    </source>
</evidence>
<dbReference type="AlphaFoldDB" id="A0A4D8PK42"/>
<keyword evidence="2" id="KW-0614">Plasmid</keyword>
<dbReference type="KEGG" id="aare:D3093_21095"/>
<gene>
    <name evidence="2" type="ORF">D3093_21095</name>
</gene>
<feature type="region of interest" description="Disordered" evidence="1">
    <location>
        <begin position="267"/>
        <end position="295"/>
    </location>
</feature>
<feature type="compositionally biased region" description="Basic and acidic residues" evidence="1">
    <location>
        <begin position="267"/>
        <end position="278"/>
    </location>
</feature>
<evidence type="ECO:0000313" key="2">
    <source>
        <dbReference type="EMBL" id="QCN97684.1"/>
    </source>
</evidence>
<proteinExistence type="predicted"/>
<dbReference type="RefSeq" id="WP_137116917.1">
    <property type="nucleotide sequence ID" value="NZ_CP032322.1"/>
</dbReference>
<sequence>MTMPAARPPLRTSFVEPAALTPERRAAMFALLSVWFEGYGEDYFNEELEDLDHCVLQEDAGTGELVGFATVYRQEIEIGGTAVGAFHTAHCILERRFWGSNELVRSMVAEMVARARADRSGRLWYWSYSAVGYRSYRYMPMLFVRHTPQLDTEPDDLDRAFRDHIGRECFAHYYDADTGTVDWQWQGYGLTEEARAISEAKLDSPAVAQFSRINPRWADSVEILCLARLQDDNLTAFGRRWFCTSPLPSAHAQTPFALTRQADLRSAESGERVARRAGEGVALLPDTAPRATPSP</sequence>
<geneLocation type="plasmid" evidence="2 3">
    <name>p1</name>
</geneLocation>
<evidence type="ECO:0008006" key="4">
    <source>
        <dbReference type="Google" id="ProtNLM"/>
    </source>
</evidence>
<dbReference type="EMBL" id="CP032322">
    <property type="protein sequence ID" value="QCN97684.1"/>
    <property type="molecule type" value="Genomic_DNA"/>
</dbReference>
<dbReference type="Proteomes" id="UP000298595">
    <property type="component" value="Plasmid p1"/>
</dbReference>